<name>A0A9P5UE07_9AGAR</name>
<accession>A0A9P5UE07</accession>
<feature type="transmembrane region" description="Helical" evidence="8">
    <location>
        <begin position="48"/>
        <end position="70"/>
    </location>
</feature>
<dbReference type="PANTHER" id="PTHR12428">
    <property type="entry name" value="OXA1"/>
    <property type="match status" value="1"/>
</dbReference>
<evidence type="ECO:0000256" key="5">
    <source>
        <dbReference type="ARBA" id="ARBA00023136"/>
    </source>
</evidence>
<sequence length="357" mass="40578">MLSTRLRPSSCLRYKIIPPTHKRHFVQYFNEGFLDLALALPYPVNWPAYSATIILATVAFRTALLPVAFWTTSRRLRYEEHVLPVLRQMRPIVMHEQAIAMRAEGLLEDQNTRGKIHAKRCHDIMKVKEKELVKTHKCRTVTTAWLPFVTQAPLFMAMTICFARLAADPTSPFDSESFLTLTTLNHPDVTFTLPVILGLVTMANVESSHWILNPAEKEALKASEKNMAETVEKSGNKWLTMRFKLRSNMKDSMRIMSVFRIGLASIAPGAVTLYWLTSAIFGLGQTWLVNWVELKKRRELKASMPSPMSLAELQEKVKATPKPSGTESASEELKRKAKLQVSSKPRKSKGSRKQDRI</sequence>
<feature type="region of interest" description="Disordered" evidence="7">
    <location>
        <begin position="310"/>
        <end position="357"/>
    </location>
</feature>
<dbReference type="GO" id="GO:0033617">
    <property type="term" value="P:mitochondrial respiratory chain complex IV assembly"/>
    <property type="evidence" value="ECO:0007669"/>
    <property type="project" value="TreeGrafter"/>
</dbReference>
<reference evidence="10" key="1">
    <citation type="submission" date="2020-11" db="EMBL/GenBank/DDBJ databases">
        <authorList>
            <consortium name="DOE Joint Genome Institute"/>
            <person name="Ahrendt S."/>
            <person name="Riley R."/>
            <person name="Andreopoulos W."/>
            <person name="Labutti K."/>
            <person name="Pangilinan J."/>
            <person name="Ruiz-Duenas F.J."/>
            <person name="Barrasa J.M."/>
            <person name="Sanchez-Garcia M."/>
            <person name="Camarero S."/>
            <person name="Miyauchi S."/>
            <person name="Serrano A."/>
            <person name="Linde D."/>
            <person name="Babiker R."/>
            <person name="Drula E."/>
            <person name="Ayuso-Fernandez I."/>
            <person name="Pacheco R."/>
            <person name="Padilla G."/>
            <person name="Ferreira P."/>
            <person name="Barriuso J."/>
            <person name="Kellner H."/>
            <person name="Castanera R."/>
            <person name="Alfaro M."/>
            <person name="Ramirez L."/>
            <person name="Pisabarro A.G."/>
            <person name="Kuo A."/>
            <person name="Tritt A."/>
            <person name="Lipzen A."/>
            <person name="He G."/>
            <person name="Yan M."/>
            <person name="Ng V."/>
            <person name="Cullen D."/>
            <person name="Martin F."/>
            <person name="Rosso M.-N."/>
            <person name="Henrissat B."/>
            <person name="Hibbett D."/>
            <person name="Martinez A.T."/>
            <person name="Grigoriev I.V."/>
        </authorList>
    </citation>
    <scope>NUCLEOTIDE SEQUENCE</scope>
    <source>
        <strain evidence="10">AH 40177</strain>
    </source>
</reference>
<gene>
    <name evidence="10" type="ORF">BDP27DRAFT_1283481</name>
</gene>
<evidence type="ECO:0000259" key="9">
    <source>
        <dbReference type="Pfam" id="PF02096"/>
    </source>
</evidence>
<feature type="domain" description="Membrane insertase YidC/Oxa/ALB C-terminal" evidence="9">
    <location>
        <begin position="53"/>
        <end position="290"/>
    </location>
</feature>
<proteinExistence type="inferred from homology"/>
<evidence type="ECO:0000256" key="6">
    <source>
        <dbReference type="RuleBase" id="RU003945"/>
    </source>
</evidence>
<comment type="caution">
    <text evidence="10">The sequence shown here is derived from an EMBL/GenBank/DDBJ whole genome shotgun (WGS) entry which is preliminary data.</text>
</comment>
<evidence type="ECO:0000256" key="4">
    <source>
        <dbReference type="ARBA" id="ARBA00022989"/>
    </source>
</evidence>
<keyword evidence="4 8" id="KW-1133">Transmembrane helix</keyword>
<keyword evidence="11" id="KW-1185">Reference proteome</keyword>
<dbReference type="GO" id="GO:0005743">
    <property type="term" value="C:mitochondrial inner membrane"/>
    <property type="evidence" value="ECO:0007669"/>
    <property type="project" value="TreeGrafter"/>
</dbReference>
<dbReference type="Pfam" id="PF02096">
    <property type="entry name" value="60KD_IMP"/>
    <property type="match status" value="1"/>
</dbReference>
<evidence type="ECO:0000256" key="8">
    <source>
        <dbReference type="SAM" id="Phobius"/>
    </source>
</evidence>
<evidence type="ECO:0000256" key="7">
    <source>
        <dbReference type="SAM" id="MobiDB-lite"/>
    </source>
</evidence>
<protein>
    <submittedName>
        <fullName evidence="10">60Kd inner membrane protein-domain-containing protein</fullName>
    </submittedName>
</protein>
<evidence type="ECO:0000313" key="11">
    <source>
        <dbReference type="Proteomes" id="UP000772434"/>
    </source>
</evidence>
<evidence type="ECO:0000256" key="1">
    <source>
        <dbReference type="ARBA" id="ARBA00004141"/>
    </source>
</evidence>
<dbReference type="GO" id="GO:0032977">
    <property type="term" value="F:membrane insertase activity"/>
    <property type="evidence" value="ECO:0007669"/>
    <property type="project" value="InterPro"/>
</dbReference>
<dbReference type="InterPro" id="IPR028055">
    <property type="entry name" value="YidC/Oxa/ALB_C"/>
</dbReference>
<dbReference type="OrthoDB" id="2436667at2759"/>
<evidence type="ECO:0000313" key="10">
    <source>
        <dbReference type="EMBL" id="KAF9076740.1"/>
    </source>
</evidence>
<dbReference type="PANTHER" id="PTHR12428:SF65">
    <property type="entry name" value="CYTOCHROME C OXIDASE ASSEMBLY PROTEIN COX18, MITOCHONDRIAL"/>
    <property type="match status" value="1"/>
</dbReference>
<evidence type="ECO:0000256" key="2">
    <source>
        <dbReference type="ARBA" id="ARBA00009877"/>
    </source>
</evidence>
<dbReference type="EMBL" id="JADNRY010000005">
    <property type="protein sequence ID" value="KAF9076740.1"/>
    <property type="molecule type" value="Genomic_DNA"/>
</dbReference>
<dbReference type="GO" id="GO:0032979">
    <property type="term" value="P:protein insertion into mitochondrial inner membrane from matrix"/>
    <property type="evidence" value="ECO:0007669"/>
    <property type="project" value="TreeGrafter"/>
</dbReference>
<dbReference type="Proteomes" id="UP000772434">
    <property type="component" value="Unassembled WGS sequence"/>
</dbReference>
<keyword evidence="3 6" id="KW-0812">Transmembrane</keyword>
<evidence type="ECO:0000256" key="3">
    <source>
        <dbReference type="ARBA" id="ARBA00022692"/>
    </source>
</evidence>
<feature type="transmembrane region" description="Helical" evidence="8">
    <location>
        <begin position="251"/>
        <end position="267"/>
    </location>
</feature>
<comment type="subcellular location">
    <subcellularLocation>
        <location evidence="1 6">Membrane</location>
        <topology evidence="1 6">Multi-pass membrane protein</topology>
    </subcellularLocation>
</comment>
<dbReference type="InterPro" id="IPR001708">
    <property type="entry name" value="YidC/ALB3/OXA1/COX18"/>
</dbReference>
<comment type="similarity">
    <text evidence="2 6">Belongs to the OXA1/ALB3/YidC family.</text>
</comment>
<organism evidence="10 11">
    <name type="scientific">Rhodocollybia butyracea</name>
    <dbReference type="NCBI Taxonomy" id="206335"/>
    <lineage>
        <taxon>Eukaryota</taxon>
        <taxon>Fungi</taxon>
        <taxon>Dikarya</taxon>
        <taxon>Basidiomycota</taxon>
        <taxon>Agaricomycotina</taxon>
        <taxon>Agaricomycetes</taxon>
        <taxon>Agaricomycetidae</taxon>
        <taxon>Agaricales</taxon>
        <taxon>Marasmiineae</taxon>
        <taxon>Omphalotaceae</taxon>
        <taxon>Rhodocollybia</taxon>
    </lineage>
</organism>
<dbReference type="AlphaFoldDB" id="A0A9P5UE07"/>
<keyword evidence="5 8" id="KW-0472">Membrane</keyword>